<dbReference type="Proteomes" id="UP001185331">
    <property type="component" value="Unassembled WGS sequence"/>
</dbReference>
<dbReference type="InterPro" id="IPR036097">
    <property type="entry name" value="HisK_dim/P_sf"/>
</dbReference>
<comment type="catalytic activity">
    <reaction evidence="1">
        <text>ATP + protein L-histidine = ADP + protein N-phospho-L-histidine.</text>
        <dbReference type="EC" id="2.7.13.3"/>
    </reaction>
</comment>
<dbReference type="SMART" id="SM00387">
    <property type="entry name" value="HATPase_c"/>
    <property type="match status" value="1"/>
</dbReference>
<dbReference type="GO" id="GO:0000155">
    <property type="term" value="F:phosphorelay sensor kinase activity"/>
    <property type="evidence" value="ECO:0007669"/>
    <property type="project" value="InterPro"/>
</dbReference>
<evidence type="ECO:0000256" key="7">
    <source>
        <dbReference type="ARBA" id="ARBA00023012"/>
    </source>
</evidence>
<evidence type="ECO:0000256" key="5">
    <source>
        <dbReference type="ARBA" id="ARBA00022777"/>
    </source>
</evidence>
<proteinExistence type="predicted"/>
<keyword evidence="5 10" id="KW-0418">Kinase</keyword>
<dbReference type="RefSeq" id="WP_245621345.1">
    <property type="nucleotide sequence ID" value="NZ_CP011389.1"/>
</dbReference>
<keyword evidence="4" id="KW-0547">Nucleotide-binding</keyword>
<dbReference type="PRINTS" id="PR00344">
    <property type="entry name" value="BCTRLSENSOR"/>
</dbReference>
<dbReference type="GO" id="GO:0030295">
    <property type="term" value="F:protein kinase activator activity"/>
    <property type="evidence" value="ECO:0007669"/>
    <property type="project" value="TreeGrafter"/>
</dbReference>
<gene>
    <name evidence="10" type="ORF">J2Y00_003902</name>
</gene>
<dbReference type="AlphaFoldDB" id="A0AAE3XHI5"/>
<dbReference type="InterPro" id="IPR003594">
    <property type="entry name" value="HATPase_dom"/>
</dbReference>
<keyword evidence="6" id="KW-0067">ATP-binding</keyword>
<organism evidence="10 11">
    <name type="scientific">Deinococcus soli</name>
    <name type="common">ex Cha et al. 2016</name>
    <dbReference type="NCBI Taxonomy" id="1309411"/>
    <lineage>
        <taxon>Bacteria</taxon>
        <taxon>Thermotogati</taxon>
        <taxon>Deinococcota</taxon>
        <taxon>Deinococci</taxon>
        <taxon>Deinococcales</taxon>
        <taxon>Deinococcaceae</taxon>
        <taxon>Deinococcus</taxon>
    </lineage>
</organism>
<evidence type="ECO:0000256" key="1">
    <source>
        <dbReference type="ARBA" id="ARBA00000085"/>
    </source>
</evidence>
<dbReference type="SUPFAM" id="SSF47384">
    <property type="entry name" value="Homodimeric domain of signal transducing histidine kinase"/>
    <property type="match status" value="1"/>
</dbReference>
<dbReference type="Gene3D" id="3.30.565.10">
    <property type="entry name" value="Histidine kinase-like ATPase, C-terminal domain"/>
    <property type="match status" value="1"/>
</dbReference>
<dbReference type="Pfam" id="PF02518">
    <property type="entry name" value="HATPase_c"/>
    <property type="match status" value="1"/>
</dbReference>
<dbReference type="GO" id="GO:0007234">
    <property type="term" value="P:osmosensory signaling via phosphorelay pathway"/>
    <property type="evidence" value="ECO:0007669"/>
    <property type="project" value="TreeGrafter"/>
</dbReference>
<evidence type="ECO:0000256" key="4">
    <source>
        <dbReference type="ARBA" id="ARBA00022741"/>
    </source>
</evidence>
<evidence type="ECO:0000313" key="10">
    <source>
        <dbReference type="EMBL" id="MDR6220285.1"/>
    </source>
</evidence>
<keyword evidence="3" id="KW-0808">Transferase</keyword>
<dbReference type="PANTHER" id="PTHR42878">
    <property type="entry name" value="TWO-COMPONENT HISTIDINE KINASE"/>
    <property type="match status" value="1"/>
</dbReference>
<dbReference type="PANTHER" id="PTHR42878:SF7">
    <property type="entry name" value="SENSOR HISTIDINE KINASE GLRK"/>
    <property type="match status" value="1"/>
</dbReference>
<reference evidence="10" key="1">
    <citation type="submission" date="2023-07" db="EMBL/GenBank/DDBJ databases">
        <title>Sorghum-associated microbial communities from plants grown in Nebraska, USA.</title>
        <authorList>
            <person name="Schachtman D."/>
        </authorList>
    </citation>
    <scope>NUCLEOTIDE SEQUENCE</scope>
    <source>
        <strain evidence="10">BE330</strain>
    </source>
</reference>
<feature type="domain" description="Histidine kinase" evidence="9">
    <location>
        <begin position="313"/>
        <end position="525"/>
    </location>
</feature>
<keyword evidence="7" id="KW-0902">Two-component regulatory system</keyword>
<dbReference type="InterPro" id="IPR004358">
    <property type="entry name" value="Sig_transdc_His_kin-like_C"/>
</dbReference>
<feature type="region of interest" description="Disordered" evidence="8">
    <location>
        <begin position="1"/>
        <end position="35"/>
    </location>
</feature>
<evidence type="ECO:0000256" key="8">
    <source>
        <dbReference type="SAM" id="MobiDB-lite"/>
    </source>
</evidence>
<evidence type="ECO:0000256" key="3">
    <source>
        <dbReference type="ARBA" id="ARBA00022679"/>
    </source>
</evidence>
<evidence type="ECO:0000256" key="6">
    <source>
        <dbReference type="ARBA" id="ARBA00022840"/>
    </source>
</evidence>
<evidence type="ECO:0000259" key="9">
    <source>
        <dbReference type="PROSITE" id="PS50109"/>
    </source>
</evidence>
<dbReference type="InterPro" id="IPR005467">
    <property type="entry name" value="His_kinase_dom"/>
</dbReference>
<dbReference type="InterPro" id="IPR036890">
    <property type="entry name" value="HATPase_C_sf"/>
</dbReference>
<sequence length="526" mass="55599">MASPHTTHRAPTLNAGRHMTTTPSAPDPAAPTPERSERRLLGASVALIAATTLTDVLTPASLVIGTLVSAPLALAALGASRRATLNLTALAIAGNVLAGVVNAARDGATPTDLGNRAVSILAAILVGFLSLRAREAATRAARLHEEERRLQRERALRTLIEAVSGPLTQAQFVTRAAHALQDFTGAAAVEIGSVDRAVLREPHAHTGPGEGRLGRRLPLDLLARPATREAGAPRDSQVWAVGGGDTFVARLTRPSDPELLILLTRPAAPPDQLSEAVQTLQPLLDRTALLDDLHARQAQLQERGELLQDLIYSFSHDLRTPLMANAVNMRSALKGAYGPLPDDYAATLRNGLDANAALLTLADQLLLVAKYESGEEDSELQSVPLRDLVLNVTEQLRPAAAARGVTIEPTLDGARVPGRKHDLRRAVQNLLDNAVRYAPPGSAVHVTLARQDGEAILSVLDSGPGVSAPRVPTLFQRFRSGGAGGGTGLGLYLTRRIAERHGGTVTYARTARAQSVFTLTLPLEDA</sequence>
<dbReference type="EMBL" id="JAVDQK010000012">
    <property type="protein sequence ID" value="MDR6220285.1"/>
    <property type="molecule type" value="Genomic_DNA"/>
</dbReference>
<evidence type="ECO:0000256" key="2">
    <source>
        <dbReference type="ARBA" id="ARBA00012438"/>
    </source>
</evidence>
<evidence type="ECO:0000313" key="11">
    <source>
        <dbReference type="Proteomes" id="UP001185331"/>
    </source>
</evidence>
<dbReference type="SUPFAM" id="SSF55874">
    <property type="entry name" value="ATPase domain of HSP90 chaperone/DNA topoisomerase II/histidine kinase"/>
    <property type="match status" value="1"/>
</dbReference>
<accession>A0AAE3XHI5</accession>
<dbReference type="CDD" id="cd00075">
    <property type="entry name" value="HATPase"/>
    <property type="match status" value="1"/>
</dbReference>
<dbReference type="Gene3D" id="1.10.287.130">
    <property type="match status" value="1"/>
</dbReference>
<dbReference type="InterPro" id="IPR050351">
    <property type="entry name" value="BphY/WalK/GraS-like"/>
</dbReference>
<name>A0AAE3XHI5_9DEIO</name>
<protein>
    <recommendedName>
        <fullName evidence="2">histidine kinase</fullName>
        <ecNumber evidence="2">2.7.13.3</ecNumber>
    </recommendedName>
</protein>
<dbReference type="GO" id="GO:0000156">
    <property type="term" value="F:phosphorelay response regulator activity"/>
    <property type="evidence" value="ECO:0007669"/>
    <property type="project" value="TreeGrafter"/>
</dbReference>
<dbReference type="EC" id="2.7.13.3" evidence="2"/>
<dbReference type="PROSITE" id="PS50109">
    <property type="entry name" value="HIS_KIN"/>
    <property type="match status" value="1"/>
</dbReference>
<dbReference type="GO" id="GO:0005524">
    <property type="term" value="F:ATP binding"/>
    <property type="evidence" value="ECO:0007669"/>
    <property type="project" value="UniProtKB-KW"/>
</dbReference>
<comment type="caution">
    <text evidence="10">The sequence shown here is derived from an EMBL/GenBank/DDBJ whole genome shotgun (WGS) entry which is preliminary data.</text>
</comment>